<dbReference type="STRING" id="1802620.A3D91_04985"/>
<accession>A0A1F4VA85</accession>
<reference evidence="1 2" key="1">
    <citation type="journal article" date="2016" name="Nat. Commun.">
        <title>Thousands of microbial genomes shed light on interconnected biogeochemical processes in an aquifer system.</title>
        <authorList>
            <person name="Anantharaman K."/>
            <person name="Brown C.T."/>
            <person name="Hug L.A."/>
            <person name="Sharon I."/>
            <person name="Castelle C.J."/>
            <person name="Probst A.J."/>
            <person name="Thomas B.C."/>
            <person name="Singh A."/>
            <person name="Wilkins M.J."/>
            <person name="Karaoz U."/>
            <person name="Brodie E.L."/>
            <person name="Williams K.H."/>
            <person name="Hubbard S.S."/>
            <person name="Banfield J.F."/>
        </authorList>
    </citation>
    <scope>NUCLEOTIDE SEQUENCE [LARGE SCALE GENOMIC DNA]</scope>
</reference>
<dbReference type="Proteomes" id="UP000178127">
    <property type="component" value="Unassembled WGS sequence"/>
</dbReference>
<dbReference type="Gene3D" id="1.10.10.60">
    <property type="entry name" value="Homeodomain-like"/>
    <property type="match status" value="1"/>
</dbReference>
<sequence>MRKDYLVERNRKIFEDYNEKEESYNSLSKKYGITPQRIQKIILEYKNKDFTLYLNNNSPKEERERYKNNAVELREAGKLNISLELFNKVKEWDVYNNNLKGQIDVLGHIKIIYKLLSDREKNIDKKLKYLKKASEIIKQSLELAESSDEIKEGTIAIQKVHFANILADTVKIDNSADKTSEVKKALIIIDEALNNLPGSKAHKSWALNTKSQLQFLKGDYNEALNTLNYAESCIFEGYEDELKQGDQAILKLNVWLSGIYLTKALICKETGKNFLTKFYASSVVNIKDPENHLVNRKNQAREILKSLK</sequence>
<organism evidence="1 2">
    <name type="scientific">candidate division WWE3 bacterium RIFCSPHIGHO2_02_FULL_38_14</name>
    <dbReference type="NCBI Taxonomy" id="1802620"/>
    <lineage>
        <taxon>Bacteria</taxon>
        <taxon>Katanobacteria</taxon>
    </lineage>
</organism>
<gene>
    <name evidence="1" type="ORF">A3D91_04985</name>
</gene>
<evidence type="ECO:0000313" key="1">
    <source>
        <dbReference type="EMBL" id="OGC54084.1"/>
    </source>
</evidence>
<evidence type="ECO:0000313" key="2">
    <source>
        <dbReference type="Proteomes" id="UP000178127"/>
    </source>
</evidence>
<name>A0A1F4VA85_UNCKA</name>
<protein>
    <submittedName>
        <fullName evidence="1">Uncharacterized protein</fullName>
    </submittedName>
</protein>
<dbReference type="EMBL" id="MEVD01000006">
    <property type="protein sequence ID" value="OGC54084.1"/>
    <property type="molecule type" value="Genomic_DNA"/>
</dbReference>
<dbReference type="AlphaFoldDB" id="A0A1F4VA85"/>
<proteinExistence type="predicted"/>
<comment type="caution">
    <text evidence="1">The sequence shown here is derived from an EMBL/GenBank/DDBJ whole genome shotgun (WGS) entry which is preliminary data.</text>
</comment>